<feature type="transmembrane region" description="Helical" evidence="9">
    <location>
        <begin position="135"/>
        <end position="153"/>
    </location>
</feature>
<dbReference type="PANTHER" id="PTHR35981">
    <property type="entry name" value="ION TRANSPORT PEPTIDE, ISOFORM C"/>
    <property type="match status" value="1"/>
</dbReference>
<keyword evidence="9" id="KW-0812">Transmembrane</keyword>
<dbReference type="PRINTS" id="PR00548">
    <property type="entry name" value="HYPRGLYCEMC1"/>
</dbReference>
<evidence type="ECO:0000256" key="5">
    <source>
        <dbReference type="ARBA" id="ARBA00022702"/>
    </source>
</evidence>
<dbReference type="Pfam" id="PF01147">
    <property type="entry name" value="Crust_neurohorm"/>
    <property type="match status" value="1"/>
</dbReference>
<feature type="disulfide bond" evidence="8">
    <location>
        <begin position="18"/>
        <end position="54"/>
    </location>
</feature>
<evidence type="ECO:0000256" key="2">
    <source>
        <dbReference type="ARBA" id="ARBA00004613"/>
    </source>
</evidence>
<name>A0A8X6IND6_NEPPI</name>
<evidence type="ECO:0000256" key="8">
    <source>
        <dbReference type="PIRSR" id="PIRSR631098-51"/>
    </source>
</evidence>
<keyword evidence="6" id="KW-0732">Signal</keyword>
<dbReference type="GO" id="GO:0007623">
    <property type="term" value="P:circadian rhythm"/>
    <property type="evidence" value="ECO:0007669"/>
    <property type="project" value="TreeGrafter"/>
</dbReference>
<dbReference type="PRINTS" id="PR00550">
    <property type="entry name" value="HYPRGLYCEMIC"/>
</dbReference>
<comment type="function">
    <text evidence="1">May increase the toxicity of alpha-latrotoxin and/or other venom components. Is non-toxic to mice and to the cockroach Periplaneta americana.</text>
</comment>
<dbReference type="InterPro" id="IPR035957">
    <property type="entry name" value="Crust_neurohorm_sf"/>
</dbReference>
<dbReference type="PROSITE" id="PS01250">
    <property type="entry name" value="CHH_MIH_GIH"/>
    <property type="match status" value="1"/>
</dbReference>
<evidence type="ECO:0000256" key="3">
    <source>
        <dbReference type="ARBA" id="ARBA00005447"/>
    </source>
</evidence>
<dbReference type="EMBL" id="BMAW01046075">
    <property type="protein sequence ID" value="GFS53403.1"/>
    <property type="molecule type" value="Genomic_DNA"/>
</dbReference>
<evidence type="ECO:0000256" key="9">
    <source>
        <dbReference type="SAM" id="Phobius"/>
    </source>
</evidence>
<dbReference type="InterPro" id="IPR018251">
    <property type="entry name" value="Crust_neurhormone_CS"/>
</dbReference>
<proteinExistence type="inferred from homology"/>
<dbReference type="AlphaFoldDB" id="A0A8X6IND6"/>
<keyword evidence="9" id="KW-1133">Transmembrane helix</keyword>
<keyword evidence="11" id="KW-1185">Reference proteome</keyword>
<evidence type="ECO:0000256" key="4">
    <source>
        <dbReference type="ARBA" id="ARBA00022525"/>
    </source>
</evidence>
<keyword evidence="4" id="KW-0964">Secreted</keyword>
<keyword evidence="7 8" id="KW-1015">Disulfide bond</keyword>
<dbReference type="InterPro" id="IPR000346">
    <property type="entry name" value="Hyperglycemic1"/>
</dbReference>
<evidence type="ECO:0000256" key="6">
    <source>
        <dbReference type="ARBA" id="ARBA00022729"/>
    </source>
</evidence>
<dbReference type="GO" id="GO:0005184">
    <property type="term" value="F:neuropeptide hormone activity"/>
    <property type="evidence" value="ECO:0007669"/>
    <property type="project" value="InterPro"/>
</dbReference>
<dbReference type="OrthoDB" id="6365952at2759"/>
<comment type="similarity">
    <text evidence="3">Belongs to the arthropod CHH/MIH/GIH/VIH hormone family.</text>
</comment>
<organism evidence="10 11">
    <name type="scientific">Nephila pilipes</name>
    <name type="common">Giant wood spider</name>
    <name type="synonym">Nephila maculata</name>
    <dbReference type="NCBI Taxonomy" id="299642"/>
    <lineage>
        <taxon>Eukaryota</taxon>
        <taxon>Metazoa</taxon>
        <taxon>Ecdysozoa</taxon>
        <taxon>Arthropoda</taxon>
        <taxon>Chelicerata</taxon>
        <taxon>Arachnida</taxon>
        <taxon>Araneae</taxon>
        <taxon>Araneomorphae</taxon>
        <taxon>Entelegynae</taxon>
        <taxon>Araneoidea</taxon>
        <taxon>Nephilidae</taxon>
        <taxon>Nephila</taxon>
    </lineage>
</organism>
<dbReference type="InterPro" id="IPR031098">
    <property type="entry name" value="Crust_neurohorm"/>
</dbReference>
<evidence type="ECO:0000256" key="7">
    <source>
        <dbReference type="ARBA" id="ARBA00023157"/>
    </source>
</evidence>
<comment type="subcellular location">
    <subcellularLocation>
        <location evidence="2">Secreted</location>
    </subcellularLocation>
</comment>
<comment type="caution">
    <text evidence="10">The sequence shown here is derived from an EMBL/GenBank/DDBJ whole genome shotgun (WGS) entry which is preliminary data.</text>
</comment>
<keyword evidence="9" id="KW-0472">Membrane</keyword>
<keyword evidence="5" id="KW-0372">Hormone</keyword>
<evidence type="ECO:0000313" key="10">
    <source>
        <dbReference type="EMBL" id="GFS53403.1"/>
    </source>
</evidence>
<evidence type="ECO:0000256" key="1">
    <source>
        <dbReference type="ARBA" id="ARBA00003845"/>
    </source>
</evidence>
<evidence type="ECO:0000313" key="11">
    <source>
        <dbReference type="Proteomes" id="UP000887013"/>
    </source>
</evidence>
<accession>A0A8X6IND6</accession>
<gene>
    <name evidence="10" type="ORF">NPIL_44171</name>
</gene>
<protein>
    <submittedName>
        <fullName evidence="10">Ion transport peptide-like</fullName>
    </submittedName>
</protein>
<feature type="disulfide bond" evidence="8">
    <location>
        <begin position="34"/>
        <end position="50"/>
    </location>
</feature>
<dbReference type="Gene3D" id="1.10.2010.10">
    <property type="entry name" value="Crustacean CHH/MIH/GIH neurohormone"/>
    <property type="match status" value="1"/>
</dbReference>
<dbReference type="Proteomes" id="UP000887013">
    <property type="component" value="Unassembled WGS sequence"/>
</dbReference>
<dbReference type="PANTHER" id="PTHR35981:SF2">
    <property type="entry name" value="ION TRANSPORT PEPTIDE, ISOFORM C"/>
    <property type="match status" value="1"/>
</dbReference>
<sequence length="216" mass="24618">MSGNAERDIKRGFVDIGCMGTYDKAKFHRLERLCEECYQLYRRPIVYTTCRSNCFGNDYFTHCVDTLLLHNQQKSLAAMVNDLNGRRRSNCFGNDYFTHCVDTLCFNQQKSLAAMVNDLNGEEELRIFRGKKMKIQHILLLTFIIAGLFSVSLSKTCSKGRCILSCLFKNQPAESPCDCDCSAVLKSKEGLMQKVKGIYEKVKEVLKKMKEGKASN</sequence>
<reference evidence="10" key="1">
    <citation type="submission" date="2020-08" db="EMBL/GenBank/DDBJ databases">
        <title>Multicomponent nature underlies the extraordinary mechanical properties of spider dragline silk.</title>
        <authorList>
            <person name="Kono N."/>
            <person name="Nakamura H."/>
            <person name="Mori M."/>
            <person name="Yoshida Y."/>
            <person name="Ohtoshi R."/>
            <person name="Malay A.D."/>
            <person name="Moran D.A.P."/>
            <person name="Tomita M."/>
            <person name="Numata K."/>
            <person name="Arakawa K."/>
        </authorList>
    </citation>
    <scope>NUCLEOTIDE SEQUENCE</scope>
</reference>
<dbReference type="SUPFAM" id="SSF81778">
    <property type="entry name" value="Crustacean CHH/MIH/GIH neurohormone"/>
    <property type="match status" value="1"/>
</dbReference>
<feature type="disulfide bond" evidence="8">
    <location>
        <begin position="37"/>
        <end position="63"/>
    </location>
</feature>
<dbReference type="InterPro" id="IPR001166">
    <property type="entry name" value="Hyperglycemic"/>
</dbReference>
<dbReference type="GO" id="GO:0005576">
    <property type="term" value="C:extracellular region"/>
    <property type="evidence" value="ECO:0007669"/>
    <property type="project" value="UniProtKB-SubCell"/>
</dbReference>